<evidence type="ECO:0000313" key="15">
    <source>
        <dbReference type="EMBL" id="CDM68038.1"/>
    </source>
</evidence>
<dbReference type="GO" id="GO:0006011">
    <property type="term" value="P:UDP-alpha-D-glucose metabolic process"/>
    <property type="evidence" value="ECO:0007669"/>
    <property type="project" value="InterPro"/>
</dbReference>
<feature type="transmembrane region" description="Helical" evidence="12">
    <location>
        <begin position="57"/>
        <end position="84"/>
    </location>
</feature>
<dbReference type="GO" id="GO:0016760">
    <property type="term" value="F:cellulose synthase (UDP-forming) activity"/>
    <property type="evidence" value="ECO:0007669"/>
    <property type="project" value="UniProtKB-EC"/>
</dbReference>
<dbReference type="OrthoDB" id="154460at2"/>
<dbReference type="InterPro" id="IPR005150">
    <property type="entry name" value="Cellulose_synth"/>
</dbReference>
<dbReference type="PANTHER" id="PTHR43867">
    <property type="entry name" value="CELLULOSE SYNTHASE CATALYTIC SUBUNIT A [UDP-FORMING]"/>
    <property type="match status" value="1"/>
</dbReference>
<proteinExistence type="predicted"/>
<dbReference type="InterPro" id="IPR001173">
    <property type="entry name" value="Glyco_trans_2-like"/>
</dbReference>
<dbReference type="InterPro" id="IPR050321">
    <property type="entry name" value="Glycosyltr_2/OpgH_subfam"/>
</dbReference>
<comment type="catalytic activity">
    <reaction evidence="11">
        <text>[(1-&gt;4)-beta-D-glucosyl](n) + UDP-alpha-D-glucose = [(1-&gt;4)-beta-D-glucosyl](n+1) + UDP + H(+)</text>
        <dbReference type="Rhea" id="RHEA:19929"/>
        <dbReference type="Rhea" id="RHEA-COMP:10033"/>
        <dbReference type="Rhea" id="RHEA-COMP:10034"/>
        <dbReference type="ChEBI" id="CHEBI:15378"/>
        <dbReference type="ChEBI" id="CHEBI:18246"/>
        <dbReference type="ChEBI" id="CHEBI:58223"/>
        <dbReference type="ChEBI" id="CHEBI:58885"/>
        <dbReference type="EC" id="2.4.1.12"/>
    </reaction>
</comment>
<dbReference type="STRING" id="1216932.CM240_0874"/>
<dbReference type="Proteomes" id="UP000019426">
    <property type="component" value="Chromosome M2/40_rep1"/>
</dbReference>
<feature type="transmembrane region" description="Helical" evidence="12">
    <location>
        <begin position="353"/>
        <end position="371"/>
    </location>
</feature>
<dbReference type="InterPro" id="IPR009875">
    <property type="entry name" value="PilZ_domain"/>
</dbReference>
<evidence type="ECO:0000256" key="8">
    <source>
        <dbReference type="ARBA" id="ARBA00022916"/>
    </source>
</evidence>
<dbReference type="Pfam" id="PF00535">
    <property type="entry name" value="Glycos_transf_2"/>
    <property type="match status" value="1"/>
</dbReference>
<keyword evidence="16" id="KW-1185">Reference proteome</keyword>
<dbReference type="SUPFAM" id="SSF141371">
    <property type="entry name" value="PilZ domain-like"/>
    <property type="match status" value="1"/>
</dbReference>
<dbReference type="Pfam" id="PF03552">
    <property type="entry name" value="Cellulose_synt"/>
    <property type="match status" value="1"/>
</dbReference>
<dbReference type="GO" id="GO:0030244">
    <property type="term" value="P:cellulose biosynthetic process"/>
    <property type="evidence" value="ECO:0007669"/>
    <property type="project" value="UniProtKB-KW"/>
</dbReference>
<keyword evidence="7 12" id="KW-0812">Transmembrane</keyword>
<sequence length="628" mass="71849">MIKLSALYFIISMLLLIVGYFASKSNSKYAKIVVITEIIAIIIYVTGRFITLPYSSVLGIIFGGILLLAELVSIVQFICVQYLYGKSVAKGKQEAKGLEVYGDKELPTVDILICTYNEPLKLVEKNVAACLNLNYPKDKYEIYICDDGRRKEFREMADKYGVQYITRDNNLHAKAGNINNALEFIKGDLFLVLDADMMPKKEFLEKTVGYFSDGAMGFVQTPQNYYNPDMYQYHLNKDIPNEQDFFMRDLQEHKSAVNAIINVGTNNVYSRAAIMKIGKFPTCSITEDMAVGMLLQGNGYKSVFVNETLALGLSPTTFVDTVKQRDRWCRGNMQAMKEFFKFFRKNLNFSQKISYLSGYLFWFGSVTKMVFILCPMVYLFFGIPIIDCDLIVMASLLIPYSIGQLLVMKSMPTRNQKLLYSIFYDTAVAPHLVFSIIKTLLNLKVNFNVTPKNTTTDKPYFQFRVVLPHICLLAIIIISWIIGAINVNRGNIFFIGYLINIAWSIYNVIALIVCIRLAYQRPIYRTSERTNVSEDTKLELNTDEYGEVKANIHDLSEKGLGIILPTRYNFNVNDKVKLRIYNKTQELEAKGRVARSSDNFIGVELDQLEPKEMKEIMAIYMENLTPYY</sequence>
<feature type="transmembrane region" description="Helical" evidence="12">
    <location>
        <begin position="29"/>
        <end position="51"/>
    </location>
</feature>
<evidence type="ECO:0000259" key="14">
    <source>
        <dbReference type="Pfam" id="PF07238"/>
    </source>
</evidence>
<dbReference type="GO" id="GO:0005886">
    <property type="term" value="C:plasma membrane"/>
    <property type="evidence" value="ECO:0007669"/>
    <property type="project" value="UniProtKB-SubCell"/>
</dbReference>
<keyword evidence="10 12" id="KW-0472">Membrane</keyword>
<protein>
    <recommendedName>
        <fullName evidence="2">cellulose synthase (UDP-forming)</fullName>
        <ecNumber evidence="2">2.4.1.12</ecNumber>
    </recommendedName>
</protein>
<evidence type="ECO:0000313" key="16">
    <source>
        <dbReference type="Proteomes" id="UP000019426"/>
    </source>
</evidence>
<dbReference type="Gene3D" id="2.40.10.220">
    <property type="entry name" value="predicted glycosyltransferase like domains"/>
    <property type="match status" value="1"/>
</dbReference>
<dbReference type="InterPro" id="IPR029044">
    <property type="entry name" value="Nucleotide-diphossugar_trans"/>
</dbReference>
<evidence type="ECO:0000259" key="13">
    <source>
        <dbReference type="Pfam" id="PF00535"/>
    </source>
</evidence>
<evidence type="ECO:0000256" key="11">
    <source>
        <dbReference type="ARBA" id="ARBA00048682"/>
    </source>
</evidence>
<dbReference type="InterPro" id="IPR003919">
    <property type="entry name" value="Cell_synth_A"/>
</dbReference>
<organism evidence="15 16">
    <name type="scientific">Clostridium bornimense</name>
    <dbReference type="NCBI Taxonomy" id="1216932"/>
    <lineage>
        <taxon>Bacteria</taxon>
        <taxon>Bacillati</taxon>
        <taxon>Bacillota</taxon>
        <taxon>Clostridia</taxon>
        <taxon>Eubacteriales</taxon>
        <taxon>Clostridiaceae</taxon>
        <taxon>Clostridium</taxon>
    </lineage>
</organism>
<feature type="domain" description="Glycosyltransferase 2-like" evidence="13">
    <location>
        <begin position="111"/>
        <end position="277"/>
    </location>
</feature>
<evidence type="ECO:0000256" key="6">
    <source>
        <dbReference type="ARBA" id="ARBA00022679"/>
    </source>
</evidence>
<feature type="domain" description="PilZ" evidence="14">
    <location>
        <begin position="525"/>
        <end position="618"/>
    </location>
</feature>
<keyword evidence="8" id="KW-0135">Cellulose biosynthesis</keyword>
<dbReference type="GO" id="GO:0035438">
    <property type="term" value="F:cyclic-di-GMP binding"/>
    <property type="evidence" value="ECO:0007669"/>
    <property type="project" value="InterPro"/>
</dbReference>
<accession>W6RUQ1</accession>
<dbReference type="RefSeq" id="WP_051483683.1">
    <property type="nucleotide sequence ID" value="NZ_HG917868.1"/>
</dbReference>
<keyword evidence="6 15" id="KW-0808">Transferase</keyword>
<keyword evidence="5 15" id="KW-0328">Glycosyltransferase</keyword>
<dbReference type="EC" id="2.4.1.12" evidence="2"/>
<dbReference type="PANTHER" id="PTHR43867:SF2">
    <property type="entry name" value="CELLULOSE SYNTHASE CATALYTIC SUBUNIT A [UDP-FORMING]"/>
    <property type="match status" value="1"/>
</dbReference>
<evidence type="ECO:0000256" key="2">
    <source>
        <dbReference type="ARBA" id="ARBA00012539"/>
    </source>
</evidence>
<dbReference type="eggNOG" id="COG1215">
    <property type="taxonomic scope" value="Bacteria"/>
</dbReference>
<dbReference type="KEGG" id="clt:CM240_0874"/>
<evidence type="ECO:0000256" key="9">
    <source>
        <dbReference type="ARBA" id="ARBA00022989"/>
    </source>
</evidence>
<dbReference type="AlphaFoldDB" id="W6RUQ1"/>
<dbReference type="CDD" id="cd06421">
    <property type="entry name" value="CESA_CelA_like"/>
    <property type="match status" value="1"/>
</dbReference>
<gene>
    <name evidence="15" type="ORF">CM240_0874</name>
</gene>
<dbReference type="SUPFAM" id="SSF53448">
    <property type="entry name" value="Nucleotide-diphospho-sugar transferases"/>
    <property type="match status" value="1"/>
</dbReference>
<comment type="subcellular location">
    <subcellularLocation>
        <location evidence="1">Cell inner membrane</location>
        <topology evidence="1">Multi-pass membrane protein</topology>
    </subcellularLocation>
</comment>
<evidence type="ECO:0000256" key="4">
    <source>
        <dbReference type="ARBA" id="ARBA00022519"/>
    </source>
</evidence>
<keyword evidence="3" id="KW-1003">Cell membrane</keyword>
<evidence type="ECO:0000256" key="1">
    <source>
        <dbReference type="ARBA" id="ARBA00004429"/>
    </source>
</evidence>
<dbReference type="HOGENOM" id="CLU_011907_3_1_9"/>
<evidence type="ECO:0000256" key="10">
    <source>
        <dbReference type="ARBA" id="ARBA00023136"/>
    </source>
</evidence>
<name>W6RUQ1_9CLOT</name>
<keyword evidence="9 12" id="KW-1133">Transmembrane helix</keyword>
<feature type="transmembrane region" description="Helical" evidence="12">
    <location>
        <begin position="461"/>
        <end position="482"/>
    </location>
</feature>
<evidence type="ECO:0000256" key="3">
    <source>
        <dbReference type="ARBA" id="ARBA00022475"/>
    </source>
</evidence>
<evidence type="ECO:0000256" key="7">
    <source>
        <dbReference type="ARBA" id="ARBA00022692"/>
    </source>
</evidence>
<dbReference type="EMBL" id="HG917868">
    <property type="protein sequence ID" value="CDM68038.1"/>
    <property type="molecule type" value="Genomic_DNA"/>
</dbReference>
<dbReference type="PATRIC" id="fig|1216932.3.peg.861"/>
<keyword evidence="4" id="KW-0997">Cell inner membrane</keyword>
<feature type="transmembrane region" description="Helical" evidence="12">
    <location>
        <begin position="494"/>
        <end position="519"/>
    </location>
</feature>
<evidence type="ECO:0000256" key="5">
    <source>
        <dbReference type="ARBA" id="ARBA00022676"/>
    </source>
</evidence>
<dbReference type="Gene3D" id="3.90.550.10">
    <property type="entry name" value="Spore Coat Polysaccharide Biosynthesis Protein SpsA, Chain A"/>
    <property type="match status" value="1"/>
</dbReference>
<dbReference type="PRINTS" id="PR01439">
    <property type="entry name" value="CELLSNTHASEA"/>
</dbReference>
<dbReference type="Pfam" id="PF07238">
    <property type="entry name" value="PilZ"/>
    <property type="match status" value="1"/>
</dbReference>
<evidence type="ECO:0000256" key="12">
    <source>
        <dbReference type="SAM" id="Phobius"/>
    </source>
</evidence>
<feature type="transmembrane region" description="Helical" evidence="12">
    <location>
        <begin position="6"/>
        <end position="22"/>
    </location>
</feature>
<reference evidence="15 16" key="1">
    <citation type="submission" date="2013-11" db="EMBL/GenBank/DDBJ databases">
        <title>Complete genome sequence of Clostridum sp. M2/40.</title>
        <authorList>
            <person name="Wibberg D."/>
            <person name="Puehler A."/>
            <person name="Schlueter A."/>
        </authorList>
    </citation>
    <scope>NUCLEOTIDE SEQUENCE [LARGE SCALE GENOMIC DNA]</scope>
    <source>
        <strain evidence="16">M2/40</strain>
    </source>
</reference>